<dbReference type="InterPro" id="IPR010982">
    <property type="entry name" value="Lambda_DNA-bd_dom_sf"/>
</dbReference>
<name>A0A6Y1DBJ3_SALET</name>
<dbReference type="GO" id="GO:0045892">
    <property type="term" value="P:negative regulation of DNA-templated transcription"/>
    <property type="evidence" value="ECO:0007669"/>
    <property type="project" value="InterPro"/>
</dbReference>
<dbReference type="GO" id="GO:0051259">
    <property type="term" value="P:protein complex oligomerization"/>
    <property type="evidence" value="ECO:0007669"/>
    <property type="project" value="InterPro"/>
</dbReference>
<gene>
    <name evidence="3" type="ORF">GBV99_09005</name>
</gene>
<dbReference type="Gene3D" id="2.10.109.10">
    <property type="entry name" value="Umud Fragment, subunit A"/>
    <property type="match status" value="1"/>
</dbReference>
<dbReference type="Gene3D" id="1.10.260.40">
    <property type="entry name" value="lambda repressor-like DNA-binding domains"/>
    <property type="match status" value="1"/>
</dbReference>
<dbReference type="Pfam" id="PF07022">
    <property type="entry name" value="Phage_CI_repr"/>
    <property type="match status" value="1"/>
</dbReference>
<accession>A0A6Y1DBJ3</accession>
<feature type="domain" description="Bacteriophage CI repressor C-terminal" evidence="2">
    <location>
        <begin position="106"/>
        <end position="205"/>
    </location>
</feature>
<comment type="caution">
    <text evidence="3">The sequence shown here is derived from an EMBL/GenBank/DDBJ whole genome shotgun (WGS) entry which is preliminary data.</text>
</comment>
<protein>
    <submittedName>
        <fullName evidence="3">Phage repressor protein</fullName>
    </submittedName>
</protein>
<evidence type="ECO:0000259" key="1">
    <source>
        <dbReference type="Pfam" id="PF07022"/>
    </source>
</evidence>
<organism evidence="3">
    <name type="scientific">Salmonella enterica subsp. enterica serovar Agona</name>
    <dbReference type="NCBI Taxonomy" id="58095"/>
    <lineage>
        <taxon>Bacteria</taxon>
        <taxon>Pseudomonadati</taxon>
        <taxon>Pseudomonadota</taxon>
        <taxon>Gammaproteobacteria</taxon>
        <taxon>Enterobacterales</taxon>
        <taxon>Enterobacteriaceae</taxon>
        <taxon>Salmonella</taxon>
    </lineage>
</organism>
<dbReference type="InterPro" id="IPR032499">
    <property type="entry name" value="Phage_CI_C"/>
</dbReference>
<evidence type="ECO:0000259" key="2">
    <source>
        <dbReference type="Pfam" id="PF16452"/>
    </source>
</evidence>
<dbReference type="GO" id="GO:0003677">
    <property type="term" value="F:DNA binding"/>
    <property type="evidence" value="ECO:0007669"/>
    <property type="project" value="InterPro"/>
</dbReference>
<reference evidence="3" key="2">
    <citation type="submission" date="2019-10" db="EMBL/GenBank/DDBJ databases">
        <authorList>
            <consortium name="NCBI Pathogen Detection Project"/>
        </authorList>
    </citation>
    <scope>NUCLEOTIDE SEQUENCE</scope>
    <source>
        <strain evidence="3">Salmonella enterica</strain>
    </source>
</reference>
<dbReference type="InterPro" id="IPR010744">
    <property type="entry name" value="Phage_CI_N"/>
</dbReference>
<feature type="domain" description="Bacteriophage CI repressor N-terminal" evidence="1">
    <location>
        <begin position="14"/>
        <end position="78"/>
    </location>
</feature>
<evidence type="ECO:0000313" key="3">
    <source>
        <dbReference type="EMBL" id="HAB3681772.1"/>
    </source>
</evidence>
<reference evidence="3" key="1">
    <citation type="journal article" date="2018" name="Genome Biol.">
        <title>SKESA: strategic k-mer extension for scrupulous assemblies.</title>
        <authorList>
            <person name="Souvorov A."/>
            <person name="Agarwala R."/>
            <person name="Lipman D.J."/>
        </authorList>
    </citation>
    <scope>NUCLEOTIDE SEQUENCE</scope>
    <source>
        <strain evidence="3">Salmonella enterica</strain>
    </source>
</reference>
<dbReference type="EMBL" id="DAAGMN010000028">
    <property type="protein sequence ID" value="HAB3681772.1"/>
    <property type="molecule type" value="Genomic_DNA"/>
</dbReference>
<dbReference type="Pfam" id="PF16452">
    <property type="entry name" value="Phage_CI_C"/>
    <property type="match status" value="1"/>
</dbReference>
<dbReference type="AlphaFoldDB" id="A0A6Y1DBJ3"/>
<proteinExistence type="predicted"/>
<sequence length="210" mass="23304">MSLIKGGNDSGGRDAINRLIKAYNFSSRQQLCEHLKVSKSTMANRYLRDSFPAEWVIQCALETGISLLWLATGQGDMYADNSDSNILKNDNDVTIRPLSKIVAPSIKYTELRNGELQSYDEILLDSRLVEGDSSNYLFIQTTTESFIVDVSVKQISNGSWLVDIDGVKSIVKVARIPGNKLVVHQEETTFECAVDDVDVVGRVVKVIKSI</sequence>